<dbReference type="Proteomes" id="UP000597886">
    <property type="component" value="Unassembled WGS sequence"/>
</dbReference>
<evidence type="ECO:0000313" key="2">
    <source>
        <dbReference type="Proteomes" id="UP000597886"/>
    </source>
</evidence>
<dbReference type="Gene3D" id="2.60.120.620">
    <property type="entry name" value="q2cbj1_9rhob like domain"/>
    <property type="match status" value="1"/>
</dbReference>
<evidence type="ECO:0000313" key="1">
    <source>
        <dbReference type="EMBL" id="NOE16677.1"/>
    </source>
</evidence>
<sequence>MKDFDVRGWVKFPYDPVLAAWVGHALPAARASVTDPAHADWLDCDGTWFIGVDALPNDAQGRVGRSGPLAGTAMSFIAGRYGQLPLHKGQVSVMHPGYPRPRRGENEAAARYRRNRDAAHVDGLRPMGPDRRRRVDEPHAWILGIPLTEASPDASPMVLWEGSHHILGAAFRRALAGTPQERLHEIDITDIYQSARREVFETCPRIELPAKPGEAYVLHRHCLHGVAPWADTANAGPDGRMIAYFRPECAGGVADWIESS</sequence>
<accession>A0AA91BPL9</accession>
<comment type="caution">
    <text evidence="1">The sequence shown here is derived from an EMBL/GenBank/DDBJ whole genome shotgun (WGS) entry which is preliminary data.</text>
</comment>
<evidence type="ECO:0008006" key="3">
    <source>
        <dbReference type="Google" id="ProtNLM"/>
    </source>
</evidence>
<dbReference type="SUPFAM" id="SSF51197">
    <property type="entry name" value="Clavaminate synthase-like"/>
    <property type="match status" value="1"/>
</dbReference>
<protein>
    <recommendedName>
        <fullName evidence="3">Phytanoyl-CoA dioxygenase (PhyH)</fullName>
    </recommendedName>
</protein>
<organism evidence="1 2">
    <name type="scientific">Ruegeria atlantica</name>
    <dbReference type="NCBI Taxonomy" id="81569"/>
    <lineage>
        <taxon>Bacteria</taxon>
        <taxon>Pseudomonadati</taxon>
        <taxon>Pseudomonadota</taxon>
        <taxon>Alphaproteobacteria</taxon>
        <taxon>Rhodobacterales</taxon>
        <taxon>Roseobacteraceae</taxon>
        <taxon>Ruegeria</taxon>
    </lineage>
</organism>
<proteinExistence type="predicted"/>
<gene>
    <name evidence="1" type="ORF">GS634_00905</name>
</gene>
<dbReference type="RefSeq" id="WP_171327946.1">
    <property type="nucleotide sequence ID" value="NZ_WVRA01000001.1"/>
</dbReference>
<name>A0AA91BPL9_9RHOB</name>
<reference evidence="1" key="1">
    <citation type="submission" date="2019-12" db="EMBL/GenBank/DDBJ databases">
        <title>Ruegeria JWLKs population differentiation of coral mucus and skeleton niches.</title>
        <authorList>
            <person name="Luo D."/>
        </authorList>
    </citation>
    <scope>NUCLEOTIDE SEQUENCE</scope>
    <source>
        <strain evidence="1">HKCCD6181</strain>
    </source>
</reference>
<dbReference type="AlphaFoldDB" id="A0AA91BPL9"/>
<dbReference type="EMBL" id="WVRA01000001">
    <property type="protein sequence ID" value="NOE16677.1"/>
    <property type="molecule type" value="Genomic_DNA"/>
</dbReference>